<dbReference type="PANTHER" id="PTHR48090:SF7">
    <property type="entry name" value="RFBJ PROTEIN"/>
    <property type="match status" value="1"/>
</dbReference>
<dbReference type="Proteomes" id="UP000199137">
    <property type="component" value="Unassembled WGS sequence"/>
</dbReference>
<reference evidence="4" key="2">
    <citation type="submission" date="2016-10" db="EMBL/GenBank/DDBJ databases">
        <authorList>
            <person name="de Groot N.N."/>
        </authorList>
    </citation>
    <scope>NUCLEOTIDE SEQUENCE [LARGE SCALE GENOMIC DNA]</scope>
    <source>
        <strain evidence="4">DSM 44637</strain>
    </source>
</reference>
<reference evidence="3 6" key="3">
    <citation type="submission" date="2020-01" db="EMBL/GenBank/DDBJ databases">
        <title>Insect and environment-associated Actinomycetes.</title>
        <authorList>
            <person name="Currrie C."/>
            <person name="Chevrette M."/>
            <person name="Carlson C."/>
            <person name="Stubbendieck R."/>
            <person name="Wendt-Pienkowski E."/>
        </authorList>
    </citation>
    <scope>NUCLEOTIDE SEQUENCE [LARGE SCALE GENOMIC DNA]</scope>
    <source>
        <strain evidence="3 6">SID8386</strain>
    </source>
</reference>
<evidence type="ECO:0000313" key="3">
    <source>
        <dbReference type="EMBL" id="NEC59673.1"/>
    </source>
</evidence>
<dbReference type="SUPFAM" id="SSF53448">
    <property type="entry name" value="Nucleotide-diphospho-sugar transferases"/>
    <property type="match status" value="1"/>
</dbReference>
<protein>
    <submittedName>
        <fullName evidence="4">Glycosyl transferase family 2</fullName>
    </submittedName>
    <submittedName>
        <fullName evidence="3">Glycosyltransferase family 2 protein</fullName>
    </submittedName>
</protein>
<dbReference type="PANTHER" id="PTHR48090">
    <property type="entry name" value="UNDECAPRENYL-PHOSPHATE 4-DEOXY-4-FORMAMIDO-L-ARABINOSE TRANSFERASE-RELATED"/>
    <property type="match status" value="1"/>
</dbReference>
<dbReference type="Proteomes" id="UP000470404">
    <property type="component" value="Unassembled WGS sequence"/>
</dbReference>
<dbReference type="OrthoDB" id="9810303at2"/>
<proteinExistence type="inferred from homology"/>
<evidence type="ECO:0000313" key="5">
    <source>
        <dbReference type="Proteomes" id="UP000199137"/>
    </source>
</evidence>
<accession>A0A1I5G2I4</accession>
<gene>
    <name evidence="3" type="ORF">G3I59_29855</name>
    <name evidence="4" type="ORF">SAMN05421854_1011404</name>
</gene>
<dbReference type="CDD" id="cd04179">
    <property type="entry name" value="DPM_DPG-synthase_like"/>
    <property type="match status" value="1"/>
</dbReference>
<feature type="domain" description="Glycosyltransferase 2-like" evidence="2">
    <location>
        <begin position="12"/>
        <end position="135"/>
    </location>
</feature>
<dbReference type="Gene3D" id="3.90.550.10">
    <property type="entry name" value="Spore Coat Polysaccharide Biosynthesis Protein SpsA, Chain A"/>
    <property type="match status" value="1"/>
</dbReference>
<dbReference type="RefSeq" id="WP_067577140.1">
    <property type="nucleotide sequence ID" value="NZ_FOWC01000001.1"/>
</dbReference>
<dbReference type="InterPro" id="IPR050256">
    <property type="entry name" value="Glycosyltransferase_2"/>
</dbReference>
<dbReference type="STRING" id="112413.SAMN05421854_1011404"/>
<name>A0A1I5G2I4_9PSEU</name>
<comment type="similarity">
    <text evidence="1">Belongs to the glycosyltransferase 2 family.</text>
</comment>
<reference evidence="5" key="1">
    <citation type="submission" date="2016-10" db="EMBL/GenBank/DDBJ databases">
        <authorList>
            <person name="Varghese N."/>
            <person name="Submissions S."/>
        </authorList>
    </citation>
    <scope>NUCLEOTIDE SEQUENCE [LARGE SCALE GENOMIC DNA]</scope>
    <source>
        <strain evidence="5">DSM 44637</strain>
    </source>
</reference>
<dbReference type="EMBL" id="JAAGNC010000149">
    <property type="protein sequence ID" value="NEC59673.1"/>
    <property type="molecule type" value="Genomic_DNA"/>
</dbReference>
<keyword evidence="4" id="KW-0808">Transferase</keyword>
<keyword evidence="6" id="KW-1185">Reference proteome</keyword>
<dbReference type="AlphaFoldDB" id="A0A1I5G2I4"/>
<evidence type="ECO:0000256" key="1">
    <source>
        <dbReference type="ARBA" id="ARBA00006739"/>
    </source>
</evidence>
<organism evidence="4 5">
    <name type="scientific">Amycolatopsis rubida</name>
    <dbReference type="NCBI Taxonomy" id="112413"/>
    <lineage>
        <taxon>Bacteria</taxon>
        <taxon>Bacillati</taxon>
        <taxon>Actinomycetota</taxon>
        <taxon>Actinomycetes</taxon>
        <taxon>Pseudonocardiales</taxon>
        <taxon>Pseudonocardiaceae</taxon>
        <taxon>Amycolatopsis</taxon>
    </lineage>
</organism>
<dbReference type="Pfam" id="PF00535">
    <property type="entry name" value="Glycos_transf_2"/>
    <property type="match status" value="1"/>
</dbReference>
<evidence type="ECO:0000313" key="6">
    <source>
        <dbReference type="Proteomes" id="UP000470404"/>
    </source>
</evidence>
<dbReference type="EMBL" id="FOWC01000001">
    <property type="protein sequence ID" value="SFO30079.1"/>
    <property type="molecule type" value="Genomic_DNA"/>
</dbReference>
<dbReference type="InterPro" id="IPR001173">
    <property type="entry name" value="Glyco_trans_2-like"/>
</dbReference>
<evidence type="ECO:0000259" key="2">
    <source>
        <dbReference type="Pfam" id="PF00535"/>
    </source>
</evidence>
<dbReference type="GO" id="GO:0016740">
    <property type="term" value="F:transferase activity"/>
    <property type="evidence" value="ECO:0007669"/>
    <property type="project" value="UniProtKB-KW"/>
</dbReference>
<sequence>MTTPVRTRRVLIVIPAFNEQDSVSSVLAQIKRSLPGMDMLVVDDGSLDRTAELAREAGARVVRLSVNLGVGGAMRTGFRYAVSRGYDAVVQVDADGQHDPAEVGALLRLLDEGADLAIGSRFAGKGSYRAVGPRRYAMAVLSLVFSKLAGTKLSDVTSGFKAMGPRAIRLFAAGYPAEYLGDTIEALVLAIRAKLAIAETPVLMRERAGGAPSHSPVKSAVYLGRAGLALLLALVRRRPSADSSDAG</sequence>
<evidence type="ECO:0000313" key="4">
    <source>
        <dbReference type="EMBL" id="SFO30079.1"/>
    </source>
</evidence>
<dbReference type="InterPro" id="IPR029044">
    <property type="entry name" value="Nucleotide-diphossugar_trans"/>
</dbReference>